<dbReference type="Proteomes" id="UP001189429">
    <property type="component" value="Unassembled WGS sequence"/>
</dbReference>
<feature type="compositionally biased region" description="Basic and acidic residues" evidence="1">
    <location>
        <begin position="592"/>
        <end position="633"/>
    </location>
</feature>
<sequence length="833" mass="90197">MDQGFPRAEMDKASEALRRMKKTGPEIENTPQMRELWCALRSAMKDGARADVRILASQLKDWKCSYFATASFEQSYLVAPNGDEQLATHKTVKECTMPPESFEHLPPNVGASSFYIMDKRAQRLVDLGDGVHEIRARMGIRKSKSVNPRALGNGAHARSSGDGSAAAPGGNDAGDKEGLRSEGQPAPAARGDGPPEAKRPRILERPPDTVKKLQDAVGMCATEFDAECERGNLVSSHALQSSAEFWMRNFVDNLSRQWREWKRVNNGGASLDDQDKFASQLDPFSKEFLPFSIRHLLARPCAEHLSAFTSLHKKIQVEIPKLSPALASVLIDLVDKGAGSIVDIDESNLELQEIADLHKSTLIAQIVEMRISGLLKAAQEDTAKADAVRLSAAKRLLAMRVEGRQRASLQVARTFFGPAYMSEKLIFLMGDPNHVGFFSEWKPSDGGILKYKGFCMVDGAFTTVTPSDFTNMAMRVVAAGDACAGKVKHVVAKDLLATMKMLFQAQVENKTVCLTKFAGFAPIFHPIFSRVAASKLELMAEDPEPPPACDLARSHPEAQAFLRRAAEVLGGSPRRLPGAAAEWLRGELAATKAKEEEGARKKEAEELAKQEQAKKEAAAAKKEPKEGPVKEEPAEAAGDGGEGGGEQDQEQAKKEAAVATAVKKEPAEADTPDKARAGGGAQSAGVAEIAAPGTANEKGEPGASADAWIQEGVLRITIAGNFKDKFHDKLAKVTKCNRNRFVTVEFLEGSEKGETKEFRKCKVKPTTRTSPTALKTSLACPEPEASASMTSQKESSAQRAANLFGKAVLRTGAWMRSRGRRSSECDAALMAER</sequence>
<evidence type="ECO:0000256" key="1">
    <source>
        <dbReference type="SAM" id="MobiDB-lite"/>
    </source>
</evidence>
<accession>A0ABN9TBZ9</accession>
<feature type="region of interest" description="Disordered" evidence="1">
    <location>
        <begin position="592"/>
        <end position="682"/>
    </location>
</feature>
<keyword evidence="3" id="KW-1185">Reference proteome</keyword>
<name>A0ABN9TBZ9_9DINO</name>
<feature type="compositionally biased region" description="Polar residues" evidence="1">
    <location>
        <begin position="787"/>
        <end position="797"/>
    </location>
</feature>
<feature type="compositionally biased region" description="Basic and acidic residues" evidence="1">
    <location>
        <begin position="650"/>
        <end position="676"/>
    </location>
</feature>
<gene>
    <name evidence="2" type="ORF">PCOR1329_LOCUS37204</name>
</gene>
<feature type="compositionally biased region" description="Low complexity" evidence="1">
    <location>
        <begin position="154"/>
        <end position="170"/>
    </location>
</feature>
<organism evidence="2 3">
    <name type="scientific">Prorocentrum cordatum</name>
    <dbReference type="NCBI Taxonomy" id="2364126"/>
    <lineage>
        <taxon>Eukaryota</taxon>
        <taxon>Sar</taxon>
        <taxon>Alveolata</taxon>
        <taxon>Dinophyceae</taxon>
        <taxon>Prorocentrales</taxon>
        <taxon>Prorocentraceae</taxon>
        <taxon>Prorocentrum</taxon>
    </lineage>
</organism>
<proteinExistence type="predicted"/>
<evidence type="ECO:0000313" key="3">
    <source>
        <dbReference type="Proteomes" id="UP001189429"/>
    </source>
</evidence>
<feature type="non-terminal residue" evidence="2">
    <location>
        <position position="833"/>
    </location>
</feature>
<protein>
    <submittedName>
        <fullName evidence="2">Uncharacterized protein</fullName>
    </submittedName>
</protein>
<feature type="region of interest" description="Disordered" evidence="1">
    <location>
        <begin position="139"/>
        <end position="210"/>
    </location>
</feature>
<reference evidence="2" key="1">
    <citation type="submission" date="2023-10" db="EMBL/GenBank/DDBJ databases">
        <authorList>
            <person name="Chen Y."/>
            <person name="Shah S."/>
            <person name="Dougan E. K."/>
            <person name="Thang M."/>
            <person name="Chan C."/>
        </authorList>
    </citation>
    <scope>NUCLEOTIDE SEQUENCE [LARGE SCALE GENOMIC DNA]</scope>
</reference>
<feature type="compositionally biased region" description="Basic and acidic residues" evidence="1">
    <location>
        <begin position="193"/>
        <end position="210"/>
    </location>
</feature>
<dbReference type="EMBL" id="CAUYUJ010014514">
    <property type="protein sequence ID" value="CAK0842253.1"/>
    <property type="molecule type" value="Genomic_DNA"/>
</dbReference>
<feature type="region of interest" description="Disordered" evidence="1">
    <location>
        <begin position="772"/>
        <end position="797"/>
    </location>
</feature>
<comment type="caution">
    <text evidence="2">The sequence shown here is derived from an EMBL/GenBank/DDBJ whole genome shotgun (WGS) entry which is preliminary data.</text>
</comment>
<evidence type="ECO:0000313" key="2">
    <source>
        <dbReference type="EMBL" id="CAK0842253.1"/>
    </source>
</evidence>